<reference evidence="8 9" key="1">
    <citation type="journal article" date="2019" name="Int. J. Syst. Evol. Microbiol.">
        <title>The Global Catalogue of Microorganisms (GCM) 10K type strain sequencing project: providing services to taxonomists for standard genome sequencing and annotation.</title>
        <authorList>
            <consortium name="The Broad Institute Genomics Platform"/>
            <consortium name="The Broad Institute Genome Sequencing Center for Infectious Disease"/>
            <person name="Wu L."/>
            <person name="Ma J."/>
        </authorList>
    </citation>
    <scope>NUCLEOTIDE SEQUENCE [LARGE SCALE GENOMIC DNA]</scope>
    <source>
        <strain evidence="8 9">JCM 11813</strain>
    </source>
</reference>
<evidence type="ECO:0000313" key="8">
    <source>
        <dbReference type="EMBL" id="GAA1159011.1"/>
    </source>
</evidence>
<dbReference type="EMBL" id="BAAAJE010000026">
    <property type="protein sequence ID" value="GAA1159011.1"/>
    <property type="molecule type" value="Genomic_DNA"/>
</dbReference>
<keyword evidence="4 8" id="KW-0378">Hydrolase</keyword>
<comment type="similarity">
    <text evidence="2">Belongs to the glycosyl hydrolase 3 family.</text>
</comment>
<name>A0ABN1UMF3_9ACTN</name>
<keyword evidence="5" id="KW-0326">Glycosidase</keyword>
<feature type="chain" id="PRO_5045352376" description="beta-N-acetylhexosaminidase" evidence="6">
    <location>
        <begin position="33"/>
        <end position="386"/>
    </location>
</feature>
<dbReference type="InterPro" id="IPR050226">
    <property type="entry name" value="NagZ_Beta-hexosaminidase"/>
</dbReference>
<dbReference type="PANTHER" id="PTHR30480">
    <property type="entry name" value="BETA-HEXOSAMINIDASE-RELATED"/>
    <property type="match status" value="1"/>
</dbReference>
<dbReference type="PROSITE" id="PS00775">
    <property type="entry name" value="GLYCOSYL_HYDROL_F3"/>
    <property type="match status" value="1"/>
</dbReference>
<organism evidence="8 9">
    <name type="scientific">Nocardioides aquiterrae</name>
    <dbReference type="NCBI Taxonomy" id="203799"/>
    <lineage>
        <taxon>Bacteria</taxon>
        <taxon>Bacillati</taxon>
        <taxon>Actinomycetota</taxon>
        <taxon>Actinomycetes</taxon>
        <taxon>Propionibacteriales</taxon>
        <taxon>Nocardioidaceae</taxon>
        <taxon>Nocardioides</taxon>
    </lineage>
</organism>
<keyword evidence="6" id="KW-0732">Signal</keyword>
<accession>A0ABN1UMF3</accession>
<evidence type="ECO:0000256" key="3">
    <source>
        <dbReference type="ARBA" id="ARBA00012663"/>
    </source>
</evidence>
<protein>
    <recommendedName>
        <fullName evidence="3">beta-N-acetylhexosaminidase</fullName>
        <ecNumber evidence="3">3.2.1.52</ecNumber>
    </recommendedName>
</protein>
<dbReference type="Gene3D" id="3.20.20.300">
    <property type="entry name" value="Glycoside hydrolase, family 3, N-terminal domain"/>
    <property type="match status" value="1"/>
</dbReference>
<dbReference type="InterPro" id="IPR001764">
    <property type="entry name" value="Glyco_hydro_3_N"/>
</dbReference>
<evidence type="ECO:0000256" key="5">
    <source>
        <dbReference type="ARBA" id="ARBA00023295"/>
    </source>
</evidence>
<dbReference type="SUPFAM" id="SSF51445">
    <property type="entry name" value="(Trans)glycosidases"/>
    <property type="match status" value="1"/>
</dbReference>
<evidence type="ECO:0000256" key="4">
    <source>
        <dbReference type="ARBA" id="ARBA00022801"/>
    </source>
</evidence>
<comment type="catalytic activity">
    <reaction evidence="1">
        <text>Hydrolysis of terminal non-reducing N-acetyl-D-hexosamine residues in N-acetyl-beta-D-hexosaminides.</text>
        <dbReference type="EC" id="3.2.1.52"/>
    </reaction>
</comment>
<evidence type="ECO:0000313" key="9">
    <source>
        <dbReference type="Proteomes" id="UP001499979"/>
    </source>
</evidence>
<dbReference type="Pfam" id="PF00933">
    <property type="entry name" value="Glyco_hydro_3"/>
    <property type="match status" value="1"/>
</dbReference>
<dbReference type="Proteomes" id="UP001499979">
    <property type="component" value="Unassembled WGS sequence"/>
</dbReference>
<evidence type="ECO:0000256" key="6">
    <source>
        <dbReference type="SAM" id="SignalP"/>
    </source>
</evidence>
<dbReference type="GO" id="GO:0016787">
    <property type="term" value="F:hydrolase activity"/>
    <property type="evidence" value="ECO:0007669"/>
    <property type="project" value="UniProtKB-KW"/>
</dbReference>
<sequence>MQTVLCNRVGYGPGVFSSVVAAVALALSIAHAAPHRPAQVLEDMTLAQRVGQLFMVGTPADRVDQRTRAQIGAYHVGNVMLTGRSHDGVRKPKHVSTVMRREVDAASTGGVRLFVATDQEGGLVRVLQGPGFSDIPTALVQGTWGLPRLRHAAETWAGQLRGAGVNMNLAPVTDTVPGRKAARHNPPIGKYDREFGYTTRVVGRHGVAFLRGMTDGHVVPTVKHFPGLGRVRGNTDTSAHVTDRVTTRHDSYLRPFRAAVRAGVPAVMMSTAYYSHLDPRWPAAFSPFVVGTMLRGDLGFRGVVISDDLARAKQVASFSPAGRALRFIGAGGDIVLVVEPDPLPAMYDAVLERARNSATFRAKVDAAALRVLRAKDRQGLLPRVGP</sequence>
<comment type="caution">
    <text evidence="8">The sequence shown here is derived from an EMBL/GenBank/DDBJ whole genome shotgun (WGS) entry which is preliminary data.</text>
</comment>
<dbReference type="PANTHER" id="PTHR30480:SF13">
    <property type="entry name" value="BETA-HEXOSAMINIDASE"/>
    <property type="match status" value="1"/>
</dbReference>
<dbReference type="InterPro" id="IPR036962">
    <property type="entry name" value="Glyco_hydro_3_N_sf"/>
</dbReference>
<dbReference type="InterPro" id="IPR017853">
    <property type="entry name" value="GH"/>
</dbReference>
<feature type="domain" description="Glycoside hydrolase family 3 N-terminal" evidence="7">
    <location>
        <begin position="45"/>
        <end position="373"/>
    </location>
</feature>
<keyword evidence="9" id="KW-1185">Reference proteome</keyword>
<evidence type="ECO:0000256" key="1">
    <source>
        <dbReference type="ARBA" id="ARBA00001231"/>
    </source>
</evidence>
<feature type="signal peptide" evidence="6">
    <location>
        <begin position="1"/>
        <end position="32"/>
    </location>
</feature>
<dbReference type="EC" id="3.2.1.52" evidence="3"/>
<proteinExistence type="inferred from homology"/>
<gene>
    <name evidence="8" type="ORF">GCM10009606_41090</name>
</gene>
<dbReference type="InterPro" id="IPR019800">
    <property type="entry name" value="Glyco_hydro_3_AS"/>
</dbReference>
<evidence type="ECO:0000256" key="2">
    <source>
        <dbReference type="ARBA" id="ARBA00005336"/>
    </source>
</evidence>
<evidence type="ECO:0000259" key="7">
    <source>
        <dbReference type="Pfam" id="PF00933"/>
    </source>
</evidence>